<feature type="region of interest" description="Disordered" evidence="3">
    <location>
        <begin position="137"/>
        <end position="185"/>
    </location>
</feature>
<feature type="repeat" description="HEAT" evidence="2">
    <location>
        <begin position="600"/>
        <end position="638"/>
    </location>
</feature>
<feature type="compositionally biased region" description="Acidic residues" evidence="3">
    <location>
        <begin position="137"/>
        <end position="153"/>
    </location>
</feature>
<name>A0A813G1M6_POLGL</name>
<protein>
    <submittedName>
        <fullName evidence="4">Uncharacterized protein</fullName>
    </submittedName>
</protein>
<dbReference type="SUPFAM" id="SSF48371">
    <property type="entry name" value="ARM repeat"/>
    <property type="match status" value="1"/>
</dbReference>
<evidence type="ECO:0000313" key="4">
    <source>
        <dbReference type="EMBL" id="CAE8619952.1"/>
    </source>
</evidence>
<dbReference type="Proteomes" id="UP000654075">
    <property type="component" value="Unassembled WGS sequence"/>
</dbReference>
<dbReference type="InterPro" id="IPR016024">
    <property type="entry name" value="ARM-type_fold"/>
</dbReference>
<proteinExistence type="predicted"/>
<dbReference type="Pfam" id="PF13646">
    <property type="entry name" value="HEAT_2"/>
    <property type="match status" value="2"/>
</dbReference>
<feature type="region of interest" description="Disordered" evidence="3">
    <location>
        <begin position="90"/>
        <end position="121"/>
    </location>
</feature>
<evidence type="ECO:0000256" key="2">
    <source>
        <dbReference type="PROSITE-ProRule" id="PRU00103"/>
    </source>
</evidence>
<accession>A0A813G1M6</accession>
<keyword evidence="5" id="KW-1185">Reference proteome</keyword>
<comment type="caution">
    <text evidence="4">The sequence shown here is derived from an EMBL/GenBank/DDBJ whole genome shotgun (WGS) entry which is preliminary data.</text>
</comment>
<gene>
    <name evidence="4" type="ORF">PGLA1383_LOCUS37526</name>
</gene>
<dbReference type="EMBL" id="CAJNNV010027262">
    <property type="protein sequence ID" value="CAE8619952.1"/>
    <property type="molecule type" value="Genomic_DNA"/>
</dbReference>
<feature type="compositionally biased region" description="Low complexity" evidence="3">
    <location>
        <begin position="154"/>
        <end position="164"/>
    </location>
</feature>
<dbReference type="PROSITE" id="PS50077">
    <property type="entry name" value="HEAT_REPEAT"/>
    <property type="match status" value="1"/>
</dbReference>
<dbReference type="GO" id="GO:0016491">
    <property type="term" value="F:oxidoreductase activity"/>
    <property type="evidence" value="ECO:0007669"/>
    <property type="project" value="TreeGrafter"/>
</dbReference>
<comment type="function">
    <text evidence="1">Catalyzes the hydroxylation of the N(6)-(4-aminobutyl)-L-lysine intermediate produced by deoxyhypusine synthase/DHPS on a critical lysine of the eukaryotic translation initiation factor 5A/eIF-5A. This is the second step of the post-translational modification of that lysine into an unusual amino acid residue named hypusine. Hypusination is unique to mature eIF-5A factor and is essential for its function.</text>
</comment>
<dbReference type="PANTHER" id="PTHR12697:SF5">
    <property type="entry name" value="DEOXYHYPUSINE HYDROXYLASE"/>
    <property type="match status" value="1"/>
</dbReference>
<evidence type="ECO:0000256" key="1">
    <source>
        <dbReference type="ARBA" id="ARBA00045876"/>
    </source>
</evidence>
<dbReference type="InterPro" id="IPR021133">
    <property type="entry name" value="HEAT_type_2"/>
</dbReference>
<feature type="region of interest" description="Disordered" evidence="3">
    <location>
        <begin position="197"/>
        <end position="219"/>
    </location>
</feature>
<dbReference type="AlphaFoldDB" id="A0A813G1M6"/>
<dbReference type="Gene3D" id="1.25.10.10">
    <property type="entry name" value="Leucine-rich Repeat Variant"/>
    <property type="match status" value="2"/>
</dbReference>
<dbReference type="InterPro" id="IPR011989">
    <property type="entry name" value="ARM-like"/>
</dbReference>
<sequence>MKLHRKVGASADLQSTLSADSALGLLLLRPRRRKRLRVVGSDAEVERSSVPATRQSSLMPLSFAAVLPLQQEPRQMLRKRRMVVHSDTEAMGHDAPDAIPVCDTAPNVQDHESQVESDSYFEDTSVQMVESGTDVEVIDDSDDEGDQSSDDDSSSSSTSSSSRSSVRDNDRVIESNTDIEDNDAQDGLQVECDAEVEDSDLQNSNQAGLGMSMCGPSVELPRPRKQWQLLRRRRRVVESEADASDSDAAGTYQSEPVDLPSAEILPQTKRWHCLRKRRRVVQSDSDVEAGEAATGRHLPGADLLRLPTAKPPLLQRQRKAWHFLRKRLRVVESDTESGGSAGFPLRLRRLSHRRWGRHRVIDDLSDREATADDASASKPDHRWLPDLAWQVVQAFLPVPACDHVACALVSASRSFPQPLRAGSSALLRLAVAQHRLELAIDALESLHIARHAPPLTHHLVISQSLISCALLGKSTETECRAFLATGELPTDFAPADEVAAVEVLQFASHPFPETRYAMIVALGYLGKAAALAALPQVVRMLADGSRMVREAAAWSLDFLCPVEPALAAVELAKLLAHGRSYPREAALEALSHLGADLEAAVPQVRSLLTHRKAAVRAAAARALGLMAPLLPELSVTRELMALLHDPDWDVRFRARSALISLGSAATEAIPELVLLLAGSGSSARALALQVLHGLGARIVPAVPQLLKLLSDRRYQVRAAAISLLGLSLGGAAAAEVSSQVLELVAKAEPLLVQLLTDNKTAVRFAAQEALHMLDPELYSFPAVRLR</sequence>
<organism evidence="4 5">
    <name type="scientific">Polarella glacialis</name>
    <name type="common">Dinoflagellate</name>
    <dbReference type="NCBI Taxonomy" id="89957"/>
    <lineage>
        <taxon>Eukaryota</taxon>
        <taxon>Sar</taxon>
        <taxon>Alveolata</taxon>
        <taxon>Dinophyceae</taxon>
        <taxon>Suessiales</taxon>
        <taxon>Suessiaceae</taxon>
        <taxon>Polarella</taxon>
    </lineage>
</organism>
<dbReference type="PANTHER" id="PTHR12697">
    <property type="entry name" value="PBS LYASE HEAT-LIKE PROTEIN"/>
    <property type="match status" value="1"/>
</dbReference>
<evidence type="ECO:0000256" key="3">
    <source>
        <dbReference type="SAM" id="MobiDB-lite"/>
    </source>
</evidence>
<evidence type="ECO:0000313" key="5">
    <source>
        <dbReference type="Proteomes" id="UP000654075"/>
    </source>
</evidence>
<reference evidence="4" key="1">
    <citation type="submission" date="2021-02" db="EMBL/GenBank/DDBJ databases">
        <authorList>
            <person name="Dougan E. K."/>
            <person name="Rhodes N."/>
            <person name="Thang M."/>
            <person name="Chan C."/>
        </authorList>
    </citation>
    <scope>NUCLEOTIDE SEQUENCE</scope>
</reference>